<dbReference type="Proteomes" id="UP001161247">
    <property type="component" value="Chromosome 3"/>
</dbReference>
<evidence type="ECO:0000313" key="1">
    <source>
        <dbReference type="EMBL" id="CAI9098563.1"/>
    </source>
</evidence>
<keyword evidence="2" id="KW-1185">Reference proteome</keyword>
<protein>
    <submittedName>
        <fullName evidence="1">OLC1v1035233C1</fullName>
    </submittedName>
</protein>
<sequence length="160" mass="17929">MELLEKNISVNWRKMLEEKMSGCGLKPKPHIESRTHPNARGLRNKPFPYYESASIIFVKYYANDAGDENVADHVEELSPDSNSGEDMCEEIDLSSILTQTARGTQNIGSITIKRVRGSDQLSYKIANDTKQLRLVFSAAIDNIAKLASAFRLRLIVLNEG</sequence>
<evidence type="ECO:0000313" key="2">
    <source>
        <dbReference type="Proteomes" id="UP001161247"/>
    </source>
</evidence>
<name>A0AAV1CVK7_OLDCO</name>
<organism evidence="1 2">
    <name type="scientific">Oldenlandia corymbosa var. corymbosa</name>
    <dbReference type="NCBI Taxonomy" id="529605"/>
    <lineage>
        <taxon>Eukaryota</taxon>
        <taxon>Viridiplantae</taxon>
        <taxon>Streptophyta</taxon>
        <taxon>Embryophyta</taxon>
        <taxon>Tracheophyta</taxon>
        <taxon>Spermatophyta</taxon>
        <taxon>Magnoliopsida</taxon>
        <taxon>eudicotyledons</taxon>
        <taxon>Gunneridae</taxon>
        <taxon>Pentapetalae</taxon>
        <taxon>asterids</taxon>
        <taxon>lamiids</taxon>
        <taxon>Gentianales</taxon>
        <taxon>Rubiaceae</taxon>
        <taxon>Rubioideae</taxon>
        <taxon>Spermacoceae</taxon>
        <taxon>Hedyotis-Oldenlandia complex</taxon>
        <taxon>Oldenlandia</taxon>
    </lineage>
</organism>
<proteinExistence type="predicted"/>
<reference evidence="1" key="1">
    <citation type="submission" date="2023-03" db="EMBL/GenBank/DDBJ databases">
        <authorList>
            <person name="Julca I."/>
        </authorList>
    </citation>
    <scope>NUCLEOTIDE SEQUENCE</scope>
</reference>
<dbReference type="PANTHER" id="PTHR46250">
    <property type="entry name" value="MYB/SANT-LIKE DNA-BINDING DOMAIN PROTEIN-RELATED"/>
    <property type="match status" value="1"/>
</dbReference>
<dbReference type="EMBL" id="OX459120">
    <property type="protein sequence ID" value="CAI9098563.1"/>
    <property type="molecule type" value="Genomic_DNA"/>
</dbReference>
<dbReference type="AlphaFoldDB" id="A0AAV1CVK7"/>
<gene>
    <name evidence="1" type="ORF">OLC1_LOCUS8741</name>
</gene>
<accession>A0AAV1CVK7</accession>